<gene>
    <name evidence="2" type="ORF">GS429_00325</name>
</gene>
<keyword evidence="2" id="KW-0067">ATP-binding</keyword>
<reference evidence="2 3" key="1">
    <citation type="submission" date="2020-01" db="EMBL/GenBank/DDBJ databases">
        <title>Natronorubrum sp. JWXQ-INN 674 isolated from Inner Mongolia Autonomous Region of China.</title>
        <authorList>
            <person name="Xue Q."/>
        </authorList>
    </citation>
    <scope>NUCLEOTIDE SEQUENCE [LARGE SCALE GENOMIC DNA]</scope>
    <source>
        <strain evidence="2 3">JWXQ-INN-674</strain>
    </source>
</reference>
<dbReference type="EMBL" id="WUYX01000003">
    <property type="protein sequence ID" value="MXV60538.1"/>
    <property type="molecule type" value="Genomic_DNA"/>
</dbReference>
<proteinExistence type="predicted"/>
<dbReference type="Proteomes" id="UP000434101">
    <property type="component" value="Unassembled WGS sequence"/>
</dbReference>
<dbReference type="GO" id="GO:0016887">
    <property type="term" value="F:ATP hydrolysis activity"/>
    <property type="evidence" value="ECO:0007669"/>
    <property type="project" value="InterPro"/>
</dbReference>
<protein>
    <submittedName>
        <fullName evidence="2">ATP-binding cassette domain-containing protein</fullName>
    </submittedName>
</protein>
<evidence type="ECO:0000259" key="1">
    <source>
        <dbReference type="Pfam" id="PF00005"/>
    </source>
</evidence>
<sequence length="110" mass="12007">MTVGLGELVAIIGLPGVGKTTVFRFLAPFERPQGGTLEYIGTGIWQLSNERNTSTDPVVVFVRSRVRAVATNVSNLFCDGTSDLPRVTYSGGRGVSRQWRRLAPRVQIVD</sequence>
<dbReference type="InterPro" id="IPR027417">
    <property type="entry name" value="P-loop_NTPase"/>
</dbReference>
<dbReference type="InterPro" id="IPR003439">
    <property type="entry name" value="ABC_transporter-like_ATP-bd"/>
</dbReference>
<dbReference type="Gene3D" id="3.40.50.300">
    <property type="entry name" value="P-loop containing nucleotide triphosphate hydrolases"/>
    <property type="match status" value="1"/>
</dbReference>
<dbReference type="AlphaFoldDB" id="A0A6B0VGA5"/>
<organism evidence="2 3">
    <name type="scientific">Natronorubrum halalkaliphilum</name>
    <dbReference type="NCBI Taxonomy" id="2691917"/>
    <lineage>
        <taxon>Archaea</taxon>
        <taxon>Methanobacteriati</taxon>
        <taxon>Methanobacteriota</taxon>
        <taxon>Stenosarchaea group</taxon>
        <taxon>Halobacteria</taxon>
        <taxon>Halobacteriales</taxon>
        <taxon>Natrialbaceae</taxon>
        <taxon>Natronorubrum</taxon>
    </lineage>
</organism>
<keyword evidence="2" id="KW-0547">Nucleotide-binding</keyword>
<evidence type="ECO:0000313" key="3">
    <source>
        <dbReference type="Proteomes" id="UP000434101"/>
    </source>
</evidence>
<keyword evidence="3" id="KW-1185">Reference proteome</keyword>
<feature type="domain" description="ABC transporter" evidence="1">
    <location>
        <begin position="2"/>
        <end position="61"/>
    </location>
</feature>
<accession>A0A6B0VGA5</accession>
<evidence type="ECO:0000313" key="2">
    <source>
        <dbReference type="EMBL" id="MXV60538.1"/>
    </source>
</evidence>
<comment type="caution">
    <text evidence="2">The sequence shown here is derived from an EMBL/GenBank/DDBJ whole genome shotgun (WGS) entry which is preliminary data.</text>
</comment>
<dbReference type="SUPFAM" id="SSF52540">
    <property type="entry name" value="P-loop containing nucleoside triphosphate hydrolases"/>
    <property type="match status" value="1"/>
</dbReference>
<dbReference type="GO" id="GO:0005524">
    <property type="term" value="F:ATP binding"/>
    <property type="evidence" value="ECO:0007669"/>
    <property type="project" value="UniProtKB-KW"/>
</dbReference>
<dbReference type="Pfam" id="PF00005">
    <property type="entry name" value="ABC_tran"/>
    <property type="match status" value="1"/>
</dbReference>
<name>A0A6B0VGA5_9EURY</name>